<dbReference type="Proteomes" id="UP000177006">
    <property type="component" value="Unassembled WGS sequence"/>
</dbReference>
<sequence length="99" mass="10694">MKIEEITASSGGVMVNKGAVDILCQLGQAGLSIIDGQRLVDASVVRGRQGQEVAINELFLELADERNLVVIAGLSQEGARLVKQVYPDHPRKRVGRKVD</sequence>
<accession>A0A1F5E3K9</accession>
<dbReference type="EMBL" id="MEZK01000029">
    <property type="protein sequence ID" value="OGD61963.1"/>
    <property type="molecule type" value="Genomic_DNA"/>
</dbReference>
<evidence type="ECO:0000313" key="2">
    <source>
        <dbReference type="Proteomes" id="UP000177006"/>
    </source>
</evidence>
<comment type="caution">
    <text evidence="1">The sequence shown here is derived from an EMBL/GenBank/DDBJ whole genome shotgun (WGS) entry which is preliminary data.</text>
</comment>
<proteinExistence type="predicted"/>
<dbReference type="AlphaFoldDB" id="A0A1F5E3K9"/>
<name>A0A1F5E3K9_9BACT</name>
<organism evidence="1 2">
    <name type="scientific">Candidatus Beckwithbacteria bacterium RBG_13_42_9</name>
    <dbReference type="NCBI Taxonomy" id="1797457"/>
    <lineage>
        <taxon>Bacteria</taxon>
        <taxon>Candidatus Beckwithiibacteriota</taxon>
    </lineage>
</organism>
<evidence type="ECO:0000313" key="1">
    <source>
        <dbReference type="EMBL" id="OGD61963.1"/>
    </source>
</evidence>
<gene>
    <name evidence="1" type="ORF">A2160_01215</name>
</gene>
<protein>
    <submittedName>
        <fullName evidence="1">Uncharacterized protein</fullName>
    </submittedName>
</protein>
<reference evidence="1 2" key="1">
    <citation type="journal article" date="2016" name="Nat. Commun.">
        <title>Thousands of microbial genomes shed light on interconnected biogeochemical processes in an aquifer system.</title>
        <authorList>
            <person name="Anantharaman K."/>
            <person name="Brown C.T."/>
            <person name="Hug L.A."/>
            <person name="Sharon I."/>
            <person name="Castelle C.J."/>
            <person name="Probst A.J."/>
            <person name="Thomas B.C."/>
            <person name="Singh A."/>
            <person name="Wilkins M.J."/>
            <person name="Karaoz U."/>
            <person name="Brodie E.L."/>
            <person name="Williams K.H."/>
            <person name="Hubbard S.S."/>
            <person name="Banfield J.F."/>
        </authorList>
    </citation>
    <scope>NUCLEOTIDE SEQUENCE [LARGE SCALE GENOMIC DNA]</scope>
</reference>